<reference evidence="3" key="1">
    <citation type="submission" date="2018-11" db="EMBL/GenBank/DDBJ databases">
        <title>Proposal to divide the Flavobacteriaceae and reorganize its genera based on Amino Acid Identity values calculated from whole genome sequences.</title>
        <authorList>
            <person name="Nicholson A.C."/>
            <person name="Gulvik C.A."/>
            <person name="Whitney A.M."/>
            <person name="Humrighouse B.W."/>
            <person name="Bell M."/>
            <person name="Holmes B."/>
            <person name="Steigerwalt A.G."/>
            <person name="Villarma A."/>
            <person name="Sheth M."/>
            <person name="Batra D."/>
            <person name="Pryor J."/>
            <person name="Bernardet J.-F."/>
            <person name="Hugo C."/>
            <person name="Kampfer P."/>
            <person name="Newman J."/>
            <person name="McQuiston J.R."/>
        </authorList>
    </citation>
    <scope>NUCLEOTIDE SEQUENCE [LARGE SCALE GENOMIC DNA]</scope>
    <source>
        <strain evidence="3">G0188</strain>
    </source>
</reference>
<proteinExistence type="predicted"/>
<dbReference type="EMBL" id="CP033920">
    <property type="protein sequence ID" value="AZA47787.1"/>
    <property type="molecule type" value="Genomic_DNA"/>
</dbReference>
<dbReference type="KEGG" id="ccau:EG346_06090"/>
<evidence type="ECO:0000256" key="1">
    <source>
        <dbReference type="SAM" id="Coils"/>
    </source>
</evidence>
<sequence length="386" mass="42551">MELLSIIRISKNKHIYTMKKTLSIFGLILCTSLFSQDIPFNKLYGNGDPVHYYLGHYPVANSDGLDINWYGGIKLQTSAGVGIQLLDNGNVGIGTADPKAPLDVKGRILINPELPVLGVGIKGYDTYWSRGYNFMSSDGTVNLGGFSAVGPKDKIDRLFVGKAWDDTIADFYPLDKKTVFNGNVGIGTSNIENSEGWNKVLQIRGDIHSKILASSSNVIAGLWAHNYGYYGAPAGGITGTYTNHPFSFITNGSNKMTIFSSGKITIGTAQQDNDPNFLLYVKKGIKSEQVKIEIASANGWADYVFNKNYKLLSLSEVEKHIEEKGHLPNIPSAEEVVRNGVNLGEMDAKLLEKIEELTLYLIQLNKDVKQLKEENKELKKTMNSKK</sequence>
<evidence type="ECO:0000313" key="3">
    <source>
        <dbReference type="Proteomes" id="UP000273270"/>
    </source>
</evidence>
<keyword evidence="1" id="KW-0175">Coiled coil</keyword>
<evidence type="ECO:0000313" key="2">
    <source>
        <dbReference type="EMBL" id="AZA47787.1"/>
    </source>
</evidence>
<name>A0A3G6LZ93_CHRCU</name>
<feature type="coiled-coil region" evidence="1">
    <location>
        <begin position="354"/>
        <end position="381"/>
    </location>
</feature>
<accession>A0A3G6LZ93</accession>
<dbReference type="Proteomes" id="UP000273270">
    <property type="component" value="Chromosome"/>
</dbReference>
<keyword evidence="3" id="KW-1185">Reference proteome</keyword>
<gene>
    <name evidence="2" type="ORF">EG346_06090</name>
</gene>
<organism evidence="2 3">
    <name type="scientific">Chryseobacterium carnipullorum</name>
    <dbReference type="NCBI Taxonomy" id="1124835"/>
    <lineage>
        <taxon>Bacteria</taxon>
        <taxon>Pseudomonadati</taxon>
        <taxon>Bacteroidota</taxon>
        <taxon>Flavobacteriia</taxon>
        <taxon>Flavobacteriales</taxon>
        <taxon>Weeksellaceae</taxon>
        <taxon>Chryseobacterium group</taxon>
        <taxon>Chryseobacterium</taxon>
    </lineage>
</organism>
<dbReference type="AlphaFoldDB" id="A0A3G6LZ93"/>
<protein>
    <submittedName>
        <fullName evidence="2">Uncharacterized protein</fullName>
    </submittedName>
</protein>